<reference evidence="2" key="1">
    <citation type="submission" date="2021-03" db="EMBL/GenBank/DDBJ databases">
        <authorList>
            <person name="Tran Van P."/>
        </authorList>
    </citation>
    <scope>NUCLEOTIDE SEQUENCE</scope>
</reference>
<keyword evidence="3" id="KW-1185">Reference proteome</keyword>
<comment type="caution">
    <text evidence="2">The sequence shown here is derived from an EMBL/GenBank/DDBJ whole genome shotgun (WGS) entry which is preliminary data.</text>
</comment>
<protein>
    <submittedName>
        <fullName evidence="2">Uncharacterized protein</fullName>
    </submittedName>
</protein>
<evidence type="ECO:0000313" key="2">
    <source>
        <dbReference type="EMBL" id="CAG2065411.1"/>
    </source>
</evidence>
<feature type="region of interest" description="Disordered" evidence="1">
    <location>
        <begin position="1"/>
        <end position="28"/>
    </location>
</feature>
<feature type="compositionally biased region" description="Polar residues" evidence="1">
    <location>
        <begin position="1"/>
        <end position="27"/>
    </location>
</feature>
<evidence type="ECO:0000256" key="1">
    <source>
        <dbReference type="SAM" id="MobiDB-lite"/>
    </source>
</evidence>
<dbReference type="EMBL" id="CAJPIN010042773">
    <property type="protein sequence ID" value="CAG2065411.1"/>
    <property type="molecule type" value="Genomic_DNA"/>
</dbReference>
<evidence type="ECO:0000313" key="3">
    <source>
        <dbReference type="Proteomes" id="UP001153148"/>
    </source>
</evidence>
<gene>
    <name evidence="2" type="ORF">TPAB3V08_LOCUS12355</name>
</gene>
<proteinExistence type="predicted"/>
<sequence length="71" mass="7628">MYTYSSEVSGGNTLGNFLQSDPATSDYSPRAHTFGRTVAVSKAAHFVLSCEEKQHNITVDQQVTCSSLVTG</sequence>
<accession>A0ABN7PJ15</accession>
<organism evidence="2 3">
    <name type="scientific">Timema podura</name>
    <name type="common">Walking stick</name>
    <dbReference type="NCBI Taxonomy" id="61482"/>
    <lineage>
        <taxon>Eukaryota</taxon>
        <taxon>Metazoa</taxon>
        <taxon>Ecdysozoa</taxon>
        <taxon>Arthropoda</taxon>
        <taxon>Hexapoda</taxon>
        <taxon>Insecta</taxon>
        <taxon>Pterygota</taxon>
        <taxon>Neoptera</taxon>
        <taxon>Polyneoptera</taxon>
        <taxon>Phasmatodea</taxon>
        <taxon>Timematodea</taxon>
        <taxon>Timematoidea</taxon>
        <taxon>Timematidae</taxon>
        <taxon>Timema</taxon>
    </lineage>
</organism>
<name>A0ABN7PJ15_TIMPD</name>
<dbReference type="Proteomes" id="UP001153148">
    <property type="component" value="Unassembled WGS sequence"/>
</dbReference>